<evidence type="ECO:0000256" key="1">
    <source>
        <dbReference type="SAM" id="SignalP"/>
    </source>
</evidence>
<comment type="caution">
    <text evidence="2">The sequence shown here is derived from an EMBL/GenBank/DDBJ whole genome shotgun (WGS) entry which is preliminary data.</text>
</comment>
<feature type="chain" id="PRO_5035421280" description="Antifreeze glycopeptide polyprotein" evidence="1">
    <location>
        <begin position="24"/>
        <end position="512"/>
    </location>
</feature>
<keyword evidence="1" id="KW-0732">Signal</keyword>
<gene>
    <name evidence="2" type="ORF">JL811_16695</name>
</gene>
<dbReference type="Proteomes" id="UP000648908">
    <property type="component" value="Unassembled WGS sequence"/>
</dbReference>
<keyword evidence="3" id="KW-1185">Reference proteome</keyword>
<dbReference type="EMBL" id="JAESVN010000009">
    <property type="protein sequence ID" value="MBL4918864.1"/>
    <property type="molecule type" value="Genomic_DNA"/>
</dbReference>
<name>A0A8K0VAX6_9RHOB</name>
<sequence length="512" mass="54652">MRNDALWLLLTLLAGLAADPARAQDPMSAIDWLSQSVSNPAPLRPAEPAVTGQGGAVPADVFVSTLDGPSPDGAGILPSSVTGLPRNLWGIGRSSEIAELLATERVDMIPALQGLLLTLLLAEARPPADAAPPGLLLRARIDKLLAMGALEQAQALIVAAQDRSPEMFRRAFDVAMLTGTEDRRCDELQDNPVLAPTYPARIFCLARAGDWNGAALTLRVAQALGLVTAEEDALLSRFLDPDLYEGEPPLTPPQPVTPLAWRMLESIGEGLPTAGLPLAFSHAELRDTAGWKAQIEAAERLARAGVIDPNVLLGIYTARLPAASGGVWNRVEAFQRFETALAAGDPGAVARTIGPAWQQMASAELELPFAILFAERINRLPLTGEADALAFRLALLSPDYEAAAIRRVTSDPMEKFLIGLARGSLQGVSAPSSMARLIAPAFQRPSPPAEIKALLDDNRLGEALLRAMDRIARGLHGEGRFVTDGLSVLRQVGMEDVSRRLALQLMLLERRG</sequence>
<accession>A0A8K0VAX6</accession>
<feature type="signal peptide" evidence="1">
    <location>
        <begin position="1"/>
        <end position="23"/>
    </location>
</feature>
<protein>
    <recommendedName>
        <fullName evidence="4">Antifreeze glycopeptide polyprotein</fullName>
    </recommendedName>
</protein>
<evidence type="ECO:0008006" key="4">
    <source>
        <dbReference type="Google" id="ProtNLM"/>
    </source>
</evidence>
<dbReference type="RefSeq" id="WP_202689841.1">
    <property type="nucleotide sequence ID" value="NZ_JAESVN010000009.1"/>
</dbReference>
<proteinExistence type="predicted"/>
<reference evidence="2" key="1">
    <citation type="submission" date="2021-01" db="EMBL/GenBank/DDBJ databases">
        <title>Tabrizicola alba sp. nov. a motile alkaliphilic bacterium isolated from a soda lake.</title>
        <authorList>
            <person name="Szuroczki S."/>
            <person name="Abbaszade G."/>
            <person name="Schumann P."/>
            <person name="Toth E."/>
        </authorList>
    </citation>
    <scope>NUCLEOTIDE SEQUENCE</scope>
    <source>
        <strain evidence="2">DMG-N-6</strain>
    </source>
</reference>
<dbReference type="AlphaFoldDB" id="A0A8K0VAX6"/>
<evidence type="ECO:0000313" key="2">
    <source>
        <dbReference type="EMBL" id="MBL4918864.1"/>
    </source>
</evidence>
<organism evidence="2 3">
    <name type="scientific">Szabonella alba</name>
    <dbReference type="NCBI Taxonomy" id="2804194"/>
    <lineage>
        <taxon>Bacteria</taxon>
        <taxon>Pseudomonadati</taxon>
        <taxon>Pseudomonadota</taxon>
        <taxon>Alphaproteobacteria</taxon>
        <taxon>Rhodobacterales</taxon>
        <taxon>Paracoccaceae</taxon>
        <taxon>Szabonella</taxon>
    </lineage>
</organism>
<evidence type="ECO:0000313" key="3">
    <source>
        <dbReference type="Proteomes" id="UP000648908"/>
    </source>
</evidence>